<dbReference type="SUPFAM" id="SSF53850">
    <property type="entry name" value="Periplasmic binding protein-like II"/>
    <property type="match status" value="1"/>
</dbReference>
<feature type="chain" id="PRO_5015775119" description="Probable sugar-binding periplasmic protein" evidence="7">
    <location>
        <begin position="25"/>
        <end position="417"/>
    </location>
</feature>
<evidence type="ECO:0000313" key="8">
    <source>
        <dbReference type="EMBL" id="PWF43991.1"/>
    </source>
</evidence>
<keyword evidence="9" id="KW-1185">Reference proteome</keyword>
<keyword evidence="4 7" id="KW-0732">Signal</keyword>
<dbReference type="Pfam" id="PF01547">
    <property type="entry name" value="SBP_bac_1"/>
    <property type="match status" value="1"/>
</dbReference>
<dbReference type="EMBL" id="PXWF02000273">
    <property type="protein sequence ID" value="PWF43991.1"/>
    <property type="molecule type" value="Genomic_DNA"/>
</dbReference>
<proteinExistence type="inferred from homology"/>
<name>A0A2U2HGD7_9BURK</name>
<dbReference type="InterPro" id="IPR050490">
    <property type="entry name" value="Bact_solute-bd_prot1"/>
</dbReference>
<comment type="function">
    <text evidence="5">Part of a binding-protein-dependent transport system for a sugar.</text>
</comment>
<evidence type="ECO:0000256" key="7">
    <source>
        <dbReference type="SAM" id="SignalP"/>
    </source>
</evidence>
<reference evidence="8 9" key="1">
    <citation type="submission" date="2018-04" db="EMBL/GenBank/DDBJ databases">
        <title>Massilia violaceinigra sp. nov., a novel purple-pigmented bacterium isolated from Tianshan glacier, Xinjiang, China.</title>
        <authorList>
            <person name="Wang H."/>
        </authorList>
    </citation>
    <scope>NUCLEOTIDE SEQUENCE [LARGE SCALE GENOMIC DNA]</scope>
    <source>
        <strain evidence="8 9">B448-2</strain>
    </source>
</reference>
<dbReference type="GO" id="GO:0042597">
    <property type="term" value="C:periplasmic space"/>
    <property type="evidence" value="ECO:0007669"/>
    <property type="project" value="UniProtKB-SubCell"/>
</dbReference>
<evidence type="ECO:0000256" key="6">
    <source>
        <dbReference type="ARBA" id="ARBA00049753"/>
    </source>
</evidence>
<comment type="similarity">
    <text evidence="2">Belongs to the bacterial solute-binding protein 1 family.</text>
</comment>
<evidence type="ECO:0000256" key="1">
    <source>
        <dbReference type="ARBA" id="ARBA00004418"/>
    </source>
</evidence>
<evidence type="ECO:0000256" key="2">
    <source>
        <dbReference type="ARBA" id="ARBA00008520"/>
    </source>
</evidence>
<evidence type="ECO:0000256" key="5">
    <source>
        <dbReference type="ARBA" id="ARBA00049629"/>
    </source>
</evidence>
<comment type="subcellular location">
    <subcellularLocation>
        <location evidence="1">Periplasm</location>
    </subcellularLocation>
</comment>
<dbReference type="RefSeq" id="WP_106759143.1">
    <property type="nucleotide sequence ID" value="NZ_PXWF02000273.1"/>
</dbReference>
<evidence type="ECO:0000256" key="4">
    <source>
        <dbReference type="ARBA" id="ARBA00022729"/>
    </source>
</evidence>
<sequence length="417" mass="44775">MSVNKKIAVPALLFALGATGAAHAQDEKSVKVVHWWTSGGEAAALKILKDDVAKRGFAWKDSAIGGGGGEPTPAKLRASASPGNSPDAMQLLGFAISDYAAEGLLGNVDLVASKEGWDKVVPLPLQKFSKYKGKWVAAPVNIHRTNWIWANKAIFDELKLKVPTTFDELVAHADKIRKAGYIPLAHGGQPWQEAIIFDSAVMSAGGPTFYKQALVDLDPVALGSKTMENAFSQMKKLRTMVDPNFPNRNWNLATSMVYHKKAAMQIMGDWAKGEFAKGHMKPNVDYLCSQYPGTDGTFIFSSDQFALVKASDKRMAGQSDFASAVMDKGFQEKFNIAKGSVPARTDVSMEGFDHCGKKSMADLKQAMKAGSMVSGSSSSMRIPVQGAVTGVVSKFHNSNISPAEATKLLLAAVNNSK</sequence>
<feature type="signal peptide" evidence="7">
    <location>
        <begin position="1"/>
        <end position="24"/>
    </location>
</feature>
<evidence type="ECO:0000313" key="9">
    <source>
        <dbReference type="Proteomes" id="UP000241421"/>
    </source>
</evidence>
<accession>A0A2U2HGD7</accession>
<keyword evidence="3" id="KW-0813">Transport</keyword>
<dbReference type="PANTHER" id="PTHR43649:SF28">
    <property type="entry name" value="BINDING PROTEIN COMPONENT OF ABC SUGAR TRANSPORTER-RELATED"/>
    <property type="match status" value="1"/>
</dbReference>
<comment type="caution">
    <text evidence="8">The sequence shown here is derived from an EMBL/GenBank/DDBJ whole genome shotgun (WGS) entry which is preliminary data.</text>
</comment>
<dbReference type="Gene3D" id="3.40.190.10">
    <property type="entry name" value="Periplasmic binding protein-like II"/>
    <property type="match status" value="2"/>
</dbReference>
<organism evidence="8 9">
    <name type="scientific">Massilia glaciei</name>
    <dbReference type="NCBI Taxonomy" id="1524097"/>
    <lineage>
        <taxon>Bacteria</taxon>
        <taxon>Pseudomonadati</taxon>
        <taxon>Pseudomonadota</taxon>
        <taxon>Betaproteobacteria</taxon>
        <taxon>Burkholderiales</taxon>
        <taxon>Oxalobacteraceae</taxon>
        <taxon>Telluria group</taxon>
        <taxon>Massilia</taxon>
    </lineage>
</organism>
<evidence type="ECO:0000256" key="3">
    <source>
        <dbReference type="ARBA" id="ARBA00022448"/>
    </source>
</evidence>
<dbReference type="OrthoDB" id="5580590at2"/>
<dbReference type="PANTHER" id="PTHR43649">
    <property type="entry name" value="ARABINOSE-BINDING PROTEIN-RELATED"/>
    <property type="match status" value="1"/>
</dbReference>
<dbReference type="InterPro" id="IPR006059">
    <property type="entry name" value="SBP"/>
</dbReference>
<dbReference type="Proteomes" id="UP000241421">
    <property type="component" value="Unassembled WGS sequence"/>
</dbReference>
<gene>
    <name evidence="8" type="ORF">C7C56_020085</name>
</gene>
<dbReference type="AlphaFoldDB" id="A0A2U2HGD7"/>
<protein>
    <recommendedName>
        <fullName evidence="6">Probable sugar-binding periplasmic protein</fullName>
    </recommendedName>
</protein>